<dbReference type="InterPro" id="IPR007450">
    <property type="entry name" value="BamE_dom"/>
</dbReference>
<keyword evidence="4" id="KW-1185">Reference proteome</keyword>
<keyword evidence="1" id="KW-1133">Transmembrane helix</keyword>
<evidence type="ECO:0000313" key="3">
    <source>
        <dbReference type="EMBL" id="MFD1017237.1"/>
    </source>
</evidence>
<sequence>MPINKPSLEKSAPQKKRKSLKDYFDFRNNQVNQVGLILFSAFVISRILIYQFNERFDAQRWRTQHDTRAEMVDDLMDRELFIGESKAYVIKELGKPIAATTANPDAFYYYIGLLDPFSAKELSELVLVFENDKVVKIYLQPWHNRSP</sequence>
<organism evidence="3 4">
    <name type="scientific">Winogradskyella rapida</name>
    <dbReference type="NCBI Taxonomy" id="549701"/>
    <lineage>
        <taxon>Bacteria</taxon>
        <taxon>Pseudomonadati</taxon>
        <taxon>Bacteroidota</taxon>
        <taxon>Flavobacteriia</taxon>
        <taxon>Flavobacteriales</taxon>
        <taxon>Flavobacteriaceae</taxon>
        <taxon>Winogradskyella</taxon>
    </lineage>
</organism>
<protein>
    <submittedName>
        <fullName evidence="3">Outer membrane protein assembly factor BamE</fullName>
    </submittedName>
</protein>
<dbReference type="Pfam" id="PF04355">
    <property type="entry name" value="BamE"/>
    <property type="match status" value="1"/>
</dbReference>
<keyword evidence="1" id="KW-0472">Membrane</keyword>
<dbReference type="RefSeq" id="WP_386118759.1">
    <property type="nucleotide sequence ID" value="NZ_JBHTKM010000063.1"/>
</dbReference>
<keyword evidence="1" id="KW-0812">Transmembrane</keyword>
<evidence type="ECO:0000256" key="1">
    <source>
        <dbReference type="SAM" id="Phobius"/>
    </source>
</evidence>
<dbReference type="EMBL" id="JBHTKM010000063">
    <property type="protein sequence ID" value="MFD1017237.1"/>
    <property type="molecule type" value="Genomic_DNA"/>
</dbReference>
<comment type="caution">
    <text evidence="3">The sequence shown here is derived from an EMBL/GenBank/DDBJ whole genome shotgun (WGS) entry which is preliminary data.</text>
</comment>
<evidence type="ECO:0000259" key="2">
    <source>
        <dbReference type="Pfam" id="PF04355"/>
    </source>
</evidence>
<dbReference type="Proteomes" id="UP001597086">
    <property type="component" value="Unassembled WGS sequence"/>
</dbReference>
<proteinExistence type="predicted"/>
<reference evidence="4" key="1">
    <citation type="journal article" date="2019" name="Int. J. Syst. Evol. Microbiol.">
        <title>The Global Catalogue of Microorganisms (GCM) 10K type strain sequencing project: providing services to taxonomists for standard genome sequencing and annotation.</title>
        <authorList>
            <consortium name="The Broad Institute Genomics Platform"/>
            <consortium name="The Broad Institute Genome Sequencing Center for Infectious Disease"/>
            <person name="Wu L."/>
            <person name="Ma J."/>
        </authorList>
    </citation>
    <scope>NUCLEOTIDE SEQUENCE [LARGE SCALE GENOMIC DNA]</scope>
    <source>
        <strain evidence="4">CCUG 56098</strain>
    </source>
</reference>
<gene>
    <name evidence="3" type="primary">bamE</name>
    <name evidence="3" type="ORF">ACFQ13_15015</name>
</gene>
<evidence type="ECO:0000313" key="4">
    <source>
        <dbReference type="Proteomes" id="UP001597086"/>
    </source>
</evidence>
<accession>A0ABW3KUM2</accession>
<feature type="domain" description="Outer membrane protein assembly factor BamE" evidence="2">
    <location>
        <begin position="73"/>
        <end position="137"/>
    </location>
</feature>
<name>A0ABW3KUM2_9FLAO</name>
<feature type="transmembrane region" description="Helical" evidence="1">
    <location>
        <begin position="34"/>
        <end position="52"/>
    </location>
</feature>